<sequence>MALKTFGYRGGKRFGESKKDFGSTESNEKGTYPRNSARTMVKLVVGSATAPEVMIIETVGPARLPSGRAAMLRSKVDQAIRDSDAAREKAKVAGEMVVVVG</sequence>
<evidence type="ECO:0000313" key="3">
    <source>
        <dbReference type="Proteomes" id="UP000253772"/>
    </source>
</evidence>
<reference evidence="2 3" key="1">
    <citation type="submission" date="2019-03" db="EMBL/GenBank/DDBJ databases">
        <title>Comparative insights into the high quality Complete genome sequence of highly metal resistant Cupriavidus metallidurans strain BS1 isolated from a gold-copper mine.</title>
        <authorList>
            <person name="Mazhar H.S."/>
            <person name="Rensing C."/>
        </authorList>
    </citation>
    <scope>NUCLEOTIDE SEQUENCE [LARGE SCALE GENOMIC DNA]</scope>
    <source>
        <strain evidence="2 3">BS1</strain>
    </source>
</reference>
<dbReference type="RefSeq" id="WP_017515571.1">
    <property type="nucleotide sequence ID" value="NZ_CP037900.1"/>
</dbReference>
<evidence type="ECO:0000256" key="1">
    <source>
        <dbReference type="SAM" id="MobiDB-lite"/>
    </source>
</evidence>
<gene>
    <name evidence="2" type="ORF">DDF84_009250</name>
</gene>
<feature type="region of interest" description="Disordered" evidence="1">
    <location>
        <begin position="1"/>
        <end position="34"/>
    </location>
</feature>
<name>A0A482IPR9_9BURK</name>
<dbReference type="AlphaFoldDB" id="A0A482IPR9"/>
<organism evidence="2 3">
    <name type="scientific">Cupriavidus metallidurans</name>
    <dbReference type="NCBI Taxonomy" id="119219"/>
    <lineage>
        <taxon>Bacteria</taxon>
        <taxon>Pseudomonadati</taxon>
        <taxon>Pseudomonadota</taxon>
        <taxon>Betaproteobacteria</taxon>
        <taxon>Burkholderiales</taxon>
        <taxon>Burkholderiaceae</taxon>
        <taxon>Cupriavidus</taxon>
    </lineage>
</organism>
<accession>A0A482IPR9</accession>
<protein>
    <submittedName>
        <fullName evidence="2">Uncharacterized protein</fullName>
    </submittedName>
</protein>
<dbReference type="Proteomes" id="UP000253772">
    <property type="component" value="Chromosome c1"/>
</dbReference>
<feature type="compositionally biased region" description="Basic and acidic residues" evidence="1">
    <location>
        <begin position="13"/>
        <end position="28"/>
    </location>
</feature>
<evidence type="ECO:0000313" key="2">
    <source>
        <dbReference type="EMBL" id="QBP09936.1"/>
    </source>
</evidence>
<proteinExistence type="predicted"/>
<dbReference type="EMBL" id="CP037900">
    <property type="protein sequence ID" value="QBP09936.1"/>
    <property type="molecule type" value="Genomic_DNA"/>
</dbReference>